<dbReference type="RefSeq" id="WP_124194571.1">
    <property type="nucleotide sequence ID" value="NZ_REGA01000003.1"/>
</dbReference>
<keyword evidence="2" id="KW-1133">Transmembrane helix</keyword>
<evidence type="ECO:0000256" key="1">
    <source>
        <dbReference type="SAM" id="MobiDB-lite"/>
    </source>
</evidence>
<feature type="domain" description="DUF58" evidence="3">
    <location>
        <begin position="188"/>
        <end position="289"/>
    </location>
</feature>
<name>A0A3N6M3K4_NATCH</name>
<feature type="transmembrane region" description="Helical" evidence="2">
    <location>
        <begin position="7"/>
        <end position="25"/>
    </location>
</feature>
<dbReference type="Proteomes" id="UP000282323">
    <property type="component" value="Unassembled WGS sequence"/>
</dbReference>
<organism evidence="4 5">
    <name type="scientific">Natrarchaeobius chitinivorans</name>
    <dbReference type="NCBI Taxonomy" id="1679083"/>
    <lineage>
        <taxon>Archaea</taxon>
        <taxon>Methanobacteriati</taxon>
        <taxon>Methanobacteriota</taxon>
        <taxon>Stenosarchaea group</taxon>
        <taxon>Halobacteria</taxon>
        <taxon>Halobacteriales</taxon>
        <taxon>Natrialbaceae</taxon>
        <taxon>Natrarchaeobius</taxon>
    </lineage>
</organism>
<dbReference type="Pfam" id="PF01882">
    <property type="entry name" value="DUF58"/>
    <property type="match status" value="1"/>
</dbReference>
<gene>
    <name evidence="4" type="ORF">EA473_05100</name>
</gene>
<sequence>MRLTRRGWTAVTVVGFALVMSWQYGPRSLNAVVVPTSIAVVAGLLAIGRIGAPTVGKPGVDDGFVGDVRTVQRRVEADETMSATIEVDVGDGLSTPETTRLETTLEAGEETRLAYDLTLEKRGKQYVGGVSITVTDVLGLVERRFDYRSAASVVVYPRVRDLRGGGVDRLMARSATAARGHRGEFDRLREYRRGDPLRDVHWKSAAKRPDGGLLVTEYADQTHEEAVTVAATAASGHEEELATAAASVVDHLLEAGAEVGLALPGDDQPAGSGRKHRRTLLEMLAVVEAGELDDRTRADADVLVEADVGGTTVVVDGEEIPFDRLCADPERGSPEDADRRPAHLAEDDHETSGDSERADDDRRGALA</sequence>
<feature type="region of interest" description="Disordered" evidence="1">
    <location>
        <begin position="324"/>
        <end position="367"/>
    </location>
</feature>
<comment type="caution">
    <text evidence="4">The sequence shown here is derived from an EMBL/GenBank/DDBJ whole genome shotgun (WGS) entry which is preliminary data.</text>
</comment>
<keyword evidence="2" id="KW-0472">Membrane</keyword>
<keyword evidence="2" id="KW-0812">Transmembrane</keyword>
<dbReference type="OrthoDB" id="313155at2157"/>
<protein>
    <submittedName>
        <fullName evidence="4">DUF58 domain-containing protein</fullName>
    </submittedName>
</protein>
<accession>A0A3N6M3K4</accession>
<evidence type="ECO:0000313" key="5">
    <source>
        <dbReference type="Proteomes" id="UP000282323"/>
    </source>
</evidence>
<dbReference type="PANTHER" id="PTHR34351">
    <property type="entry name" value="SLR1927 PROTEIN-RELATED"/>
    <property type="match status" value="1"/>
</dbReference>
<dbReference type="PANTHER" id="PTHR34351:SF1">
    <property type="entry name" value="SLR1927 PROTEIN"/>
    <property type="match status" value="1"/>
</dbReference>
<evidence type="ECO:0000259" key="3">
    <source>
        <dbReference type="Pfam" id="PF01882"/>
    </source>
</evidence>
<dbReference type="InterPro" id="IPR002881">
    <property type="entry name" value="DUF58"/>
</dbReference>
<evidence type="ECO:0000256" key="2">
    <source>
        <dbReference type="SAM" id="Phobius"/>
    </source>
</evidence>
<dbReference type="AlphaFoldDB" id="A0A3N6M3K4"/>
<reference evidence="4 5" key="1">
    <citation type="submission" date="2018-10" db="EMBL/GenBank/DDBJ databases">
        <title>Natrarchaeobius chitinivorans gen. nov., sp. nov., and Natrarchaeobius haloalkaliphilus sp. nov., alkaliphilic, chitin-utilizing haloarchaea from hypersaline alkaline lakes.</title>
        <authorList>
            <person name="Sorokin D.Y."/>
            <person name="Elcheninov A.G."/>
            <person name="Kostrikina N.A."/>
            <person name="Bale N.J."/>
            <person name="Sinninghe Damste J.S."/>
            <person name="Khijniak T.V."/>
            <person name="Kublanov I.V."/>
            <person name="Toshchakov S.V."/>
        </authorList>
    </citation>
    <scope>NUCLEOTIDE SEQUENCE [LARGE SCALE GENOMIC DNA]</scope>
    <source>
        <strain evidence="4 5">AArcht4T</strain>
    </source>
</reference>
<evidence type="ECO:0000313" key="4">
    <source>
        <dbReference type="EMBL" id="RQG96497.1"/>
    </source>
</evidence>
<keyword evidence="5" id="KW-1185">Reference proteome</keyword>
<dbReference type="EMBL" id="REGA01000003">
    <property type="protein sequence ID" value="RQG96497.1"/>
    <property type="molecule type" value="Genomic_DNA"/>
</dbReference>
<proteinExistence type="predicted"/>